<dbReference type="Proteomes" id="UP000201628">
    <property type="component" value="Segment"/>
</dbReference>
<evidence type="ECO:0000313" key="2">
    <source>
        <dbReference type="EMBL" id="ARX71473.1"/>
    </source>
</evidence>
<gene>
    <name evidence="2" type="ORF">EREL_004</name>
</gene>
<evidence type="ECO:0000313" key="3">
    <source>
        <dbReference type="EMBL" id="ARX71603.1"/>
    </source>
</evidence>
<evidence type="ECO:0000313" key="5">
    <source>
        <dbReference type="EMBL" id="ARX71863.1"/>
    </source>
</evidence>
<reference evidence="2" key="3">
    <citation type="submission" date="2016-09" db="EMBL/GenBank/DDBJ databases">
        <title>Genome-wide Diversity of Wild Populations of Erinnyis ello granulovirus (ErelGV).</title>
        <authorList>
            <person name="Brito A.F."/>
            <person name="Melo F.L."/>
            <person name="Ardisson-Araujo D.M.P."/>
            <person name="Sihler W."/>
            <person name="Souza M.L."/>
            <person name="Ribeiro B.M."/>
        </authorList>
    </citation>
    <scope>NUCLEOTIDE SEQUENCE</scope>
    <source>
        <strain evidence="4">ErelGV-00</strain>
        <strain evidence="2">ErelGV-98</strain>
        <strain evidence="3">ErelGV-99</strain>
        <strain evidence="5">ErelGV-AC</strain>
    </source>
</reference>
<name>A0A097DAF1_9BBAC</name>
<dbReference type="EMBL" id="KJ406702">
    <property type="protein sequence ID" value="AIS92004.1"/>
    <property type="molecule type" value="Genomic_DNA"/>
</dbReference>
<reference evidence="1" key="2">
    <citation type="submission" date="2014-02" db="EMBL/GenBank/DDBJ databases">
        <authorList>
            <person name="Ardisson-Araujo D.M.P."/>
            <person name="Melo F.L."/>
            <person name="Andrade M.S."/>
            <person name="Sihler W."/>
            <person name="Bao S.N."/>
            <person name="Ribeiro B.M."/>
            <person name="Souza M.L."/>
        </authorList>
    </citation>
    <scope>NUCLEOTIDE SEQUENCE</scope>
    <source>
        <strain evidence="1">S86</strain>
    </source>
</reference>
<reference evidence="1 6" key="1">
    <citation type="journal article" date="2014" name="BMC Genomics">
        <title>Genome sequence of Erinnyis ello granulovirus (ErelGV), a natural cassava hornworm pesticide and the first sequenced sphingid-infecting betabaculovirus.</title>
        <authorList>
            <person name="Ardisson-Araujo D.M."/>
            <person name="de Melo F.L."/>
            <person name="Andrade M.D."/>
            <person name="Sihler W."/>
            <person name="Bao S.N."/>
            <person name="Ribeiro B.M."/>
            <person name="de Souza M.L."/>
        </authorList>
    </citation>
    <scope>NUCLEOTIDE SEQUENCE [LARGE SCALE GENOMIC DNA]</scope>
    <source>
        <strain evidence="1">S86</strain>
    </source>
</reference>
<accession>A0A097DAF1</accession>
<organism evidence="1 6">
    <name type="scientific">Erinnyis ello granulovirus</name>
    <dbReference type="NCBI Taxonomy" id="307444"/>
    <lineage>
        <taxon>Viruses</taxon>
        <taxon>Viruses incertae sedis</taxon>
        <taxon>Naldaviricetes</taxon>
        <taxon>Lefavirales</taxon>
        <taxon>Baculoviridae</taxon>
        <taxon>Betabaculovirus</taxon>
        <taxon>Betabaculovirus erellonis</taxon>
    </lineage>
</organism>
<keyword evidence="6" id="KW-1185">Reference proteome</keyword>
<evidence type="ECO:0000313" key="1">
    <source>
        <dbReference type="EMBL" id="AIS92004.1"/>
    </source>
</evidence>
<evidence type="ECO:0000313" key="4">
    <source>
        <dbReference type="EMBL" id="ARX71733.1"/>
    </source>
</evidence>
<dbReference type="KEGG" id="vg:20712717"/>
<proteinExistence type="predicted"/>
<dbReference type="EMBL" id="KX859081">
    <property type="protein sequence ID" value="ARX71603.1"/>
    <property type="molecule type" value="Genomic_DNA"/>
</dbReference>
<dbReference type="EMBL" id="KX859083">
    <property type="protein sequence ID" value="ARX71863.1"/>
    <property type="molecule type" value="Genomic_DNA"/>
</dbReference>
<dbReference type="RefSeq" id="YP_009091843.1">
    <property type="nucleotide sequence ID" value="NC_025257.1"/>
</dbReference>
<evidence type="ECO:0000313" key="6">
    <source>
        <dbReference type="Proteomes" id="UP000201628"/>
    </source>
</evidence>
<dbReference type="EMBL" id="KX859080">
    <property type="protein sequence ID" value="ARX71473.1"/>
    <property type="molecule type" value="Genomic_DNA"/>
</dbReference>
<dbReference type="EMBL" id="KX859082">
    <property type="protein sequence ID" value="ARX71733.1"/>
    <property type="molecule type" value="Genomic_DNA"/>
</dbReference>
<protein>
    <submittedName>
        <fullName evidence="1">Uncharacterized protein</fullName>
    </submittedName>
</protein>
<sequence>MASRLCILPQEIFDMIVRHLNMDDYINLLASYTRASVNMPYFFDFHGNHQFHQFVNTVRCSIEYEYFSDDCHCDVLSSIYDTYAEDAVIEEMCGGHTSGVICATFTLLDNVKRLRFRVRDELHPTLNVVYQEYDPVEKCCNMIANYDYNKCETCRLIDGFLEYHTIYYSLPEFLYVYTVTN</sequence>